<dbReference type="EMBL" id="JAFCLK010000001">
    <property type="protein sequence ID" value="MBR1134175.1"/>
    <property type="molecule type" value="Genomic_DNA"/>
</dbReference>
<organism evidence="9 10">
    <name type="scientific">Bradyrhizobium denitrificans</name>
    <dbReference type="NCBI Taxonomy" id="2734912"/>
    <lineage>
        <taxon>Bacteria</taxon>
        <taxon>Pseudomonadati</taxon>
        <taxon>Pseudomonadota</taxon>
        <taxon>Alphaproteobacteria</taxon>
        <taxon>Hyphomicrobiales</taxon>
        <taxon>Nitrobacteraceae</taxon>
        <taxon>Bradyrhizobium</taxon>
    </lineage>
</organism>
<evidence type="ECO:0000313" key="10">
    <source>
        <dbReference type="Proteomes" id="UP001314635"/>
    </source>
</evidence>
<evidence type="ECO:0000259" key="8">
    <source>
        <dbReference type="PROSITE" id="PS50893"/>
    </source>
</evidence>
<dbReference type="CDD" id="cd03216">
    <property type="entry name" value="ABC_Carb_Monos_I"/>
    <property type="match status" value="1"/>
</dbReference>
<dbReference type="Pfam" id="PF00005">
    <property type="entry name" value="ABC_tran"/>
    <property type="match status" value="2"/>
</dbReference>
<name>A0ABS5FYP7_9BRAD</name>
<feature type="domain" description="ABC transporter" evidence="8">
    <location>
        <begin position="286"/>
        <end position="528"/>
    </location>
</feature>
<dbReference type="PANTHER" id="PTHR43790">
    <property type="entry name" value="CARBOHYDRATE TRANSPORT ATP-BINDING PROTEIN MG119-RELATED"/>
    <property type="match status" value="1"/>
</dbReference>
<evidence type="ECO:0000256" key="7">
    <source>
        <dbReference type="SAM" id="MobiDB-lite"/>
    </source>
</evidence>
<dbReference type="InterPro" id="IPR003439">
    <property type="entry name" value="ABC_transporter-like_ATP-bd"/>
</dbReference>
<dbReference type="Proteomes" id="UP001314635">
    <property type="component" value="Unassembled WGS sequence"/>
</dbReference>
<dbReference type="SUPFAM" id="SSF52540">
    <property type="entry name" value="P-loop containing nucleoside triphosphate hydrolases"/>
    <property type="match status" value="2"/>
</dbReference>
<dbReference type="InterPro" id="IPR027417">
    <property type="entry name" value="P-loop_NTPase"/>
</dbReference>
<evidence type="ECO:0000256" key="2">
    <source>
        <dbReference type="ARBA" id="ARBA00022597"/>
    </source>
</evidence>
<evidence type="ECO:0000256" key="1">
    <source>
        <dbReference type="ARBA" id="ARBA00022448"/>
    </source>
</evidence>
<keyword evidence="1" id="KW-0813">Transport</keyword>
<keyword evidence="10" id="KW-1185">Reference proteome</keyword>
<keyword evidence="3" id="KW-0677">Repeat</keyword>
<dbReference type="Gene3D" id="3.40.50.300">
    <property type="entry name" value="P-loop containing nucleotide triphosphate hydrolases"/>
    <property type="match status" value="2"/>
</dbReference>
<dbReference type="InterPro" id="IPR003593">
    <property type="entry name" value="AAA+_ATPase"/>
</dbReference>
<dbReference type="GO" id="GO:0005524">
    <property type="term" value="F:ATP binding"/>
    <property type="evidence" value="ECO:0007669"/>
    <property type="project" value="UniProtKB-KW"/>
</dbReference>
<accession>A0ABS5FYP7</accession>
<keyword evidence="2" id="KW-0762">Sugar transport</keyword>
<evidence type="ECO:0000313" key="9">
    <source>
        <dbReference type="EMBL" id="MBR1134175.1"/>
    </source>
</evidence>
<comment type="caution">
    <text evidence="9">The sequence shown here is derived from an EMBL/GenBank/DDBJ whole genome shotgun (WGS) entry which is preliminary data.</text>
</comment>
<evidence type="ECO:0000256" key="4">
    <source>
        <dbReference type="ARBA" id="ARBA00022741"/>
    </source>
</evidence>
<keyword evidence="4" id="KW-0547">Nucleotide-binding</keyword>
<dbReference type="PROSITE" id="PS50893">
    <property type="entry name" value="ABC_TRANSPORTER_2"/>
    <property type="match status" value="2"/>
</dbReference>
<sequence>MSPSYQHRAGRREESVELSGSVAADSLPSTALVRVSAINKRFGGVRALRDVNLEVRAGEVHALLGENGAGKSTLIKILSGVHALDSGTIEIAGRRVEFDSPAKSRAAGIAVVYQDLSLVESLSVADNLLLGREPRAALGFVRQRALMARAEAFLTELGIPLDPRATVGSLPFAYRQMTEIAKALLGDVRLLILDEPTSSLTSDEVRILFDAIGKATRRGVGVIYVTHRLNEVFEISQRVTVLRDGADAGTFVTAETDMKRLVSAIVGTARSASMSSRAEPAAPRKIDPSPVLSLSNVSNDRLRAIDVSVLKGEIHGLAGLIGSGRTEILETVFGLRPLESGTIEIDGRRWRPSGPADAIEQGVALVPEDRHVQGLVLDHSIERNVTLPRLPHFSRWSWMQRRAAARRAETAVARLAVKAQGTSSPVRTLSGGNQQKVVFGKWNDPRPRVLLLDEPTVGVDVGAREDIYAVIRNAARDGSGVLVVSSDLVELIALCDRISVIVNGRVARTLTRGEIDDAEELHHLLQMYQASAPGHLQELPA</sequence>
<reference evidence="10" key="1">
    <citation type="journal article" date="2021" name="ISME J.">
        <title>Evolutionary origin and ecological implication of a unique nif island in free-living Bradyrhizobium lineages.</title>
        <authorList>
            <person name="Tao J."/>
        </authorList>
    </citation>
    <scope>NUCLEOTIDE SEQUENCE [LARGE SCALE GENOMIC DNA]</scope>
    <source>
        <strain evidence="10">SZCCT0094</strain>
    </source>
</reference>
<evidence type="ECO:0000256" key="3">
    <source>
        <dbReference type="ARBA" id="ARBA00022737"/>
    </source>
</evidence>
<dbReference type="PANTHER" id="PTHR43790:SF9">
    <property type="entry name" value="GALACTOFURANOSE TRANSPORTER ATP-BINDING PROTEIN YTFR"/>
    <property type="match status" value="1"/>
</dbReference>
<dbReference type="InterPro" id="IPR050107">
    <property type="entry name" value="ABC_carbohydrate_import_ATPase"/>
</dbReference>
<dbReference type="CDD" id="cd03215">
    <property type="entry name" value="ABC_Carb_Monos_II"/>
    <property type="match status" value="1"/>
</dbReference>
<comment type="function">
    <text evidence="6">Involved in beta-(1--&gt;2)glucan export. Transmembrane domains (TMD) form a pore in the inner membrane and the ATP-binding domain (NBD) is responsible for energy generation.</text>
</comment>
<keyword evidence="5 9" id="KW-0067">ATP-binding</keyword>
<feature type="region of interest" description="Disordered" evidence="7">
    <location>
        <begin position="1"/>
        <end position="20"/>
    </location>
</feature>
<protein>
    <submittedName>
        <fullName evidence="9">Sugar ABC transporter ATP-binding protein</fullName>
    </submittedName>
</protein>
<dbReference type="SMART" id="SM00382">
    <property type="entry name" value="AAA"/>
    <property type="match status" value="2"/>
</dbReference>
<feature type="domain" description="ABC transporter" evidence="8">
    <location>
        <begin position="33"/>
        <end position="269"/>
    </location>
</feature>
<gene>
    <name evidence="9" type="ORF">JQ619_00175</name>
</gene>
<proteinExistence type="predicted"/>
<evidence type="ECO:0000256" key="6">
    <source>
        <dbReference type="ARBA" id="ARBA00024722"/>
    </source>
</evidence>
<evidence type="ECO:0000256" key="5">
    <source>
        <dbReference type="ARBA" id="ARBA00022840"/>
    </source>
</evidence>